<feature type="DNA-binding region" description="H-T-H motif" evidence="2">
    <location>
        <begin position="34"/>
        <end position="53"/>
    </location>
</feature>
<evidence type="ECO:0000313" key="4">
    <source>
        <dbReference type="EMBL" id="QBD74648.1"/>
    </source>
</evidence>
<dbReference type="Gene3D" id="1.10.357.10">
    <property type="entry name" value="Tetracycline Repressor, domain 2"/>
    <property type="match status" value="1"/>
</dbReference>
<dbReference type="SUPFAM" id="SSF46689">
    <property type="entry name" value="Homeodomain-like"/>
    <property type="match status" value="1"/>
</dbReference>
<proteinExistence type="predicted"/>
<keyword evidence="5" id="KW-1185">Reference proteome</keyword>
<dbReference type="InterPro" id="IPR001647">
    <property type="entry name" value="HTH_TetR"/>
</dbReference>
<protein>
    <submittedName>
        <fullName evidence="4">TetR/AcrR family transcriptional regulator</fullName>
    </submittedName>
</protein>
<evidence type="ECO:0000313" key="5">
    <source>
        <dbReference type="Proteomes" id="UP000290365"/>
    </source>
</evidence>
<dbReference type="Pfam" id="PF00440">
    <property type="entry name" value="TetR_N"/>
    <property type="match status" value="1"/>
</dbReference>
<dbReference type="InterPro" id="IPR039532">
    <property type="entry name" value="TetR_C_Firmicutes"/>
</dbReference>
<feature type="domain" description="HTH tetR-type" evidence="3">
    <location>
        <begin position="11"/>
        <end position="71"/>
    </location>
</feature>
<sequence>MTHEQTDLRVRRTQMNLREALIDLIEEKGFDAVTVGDIAERAMVNRATFYRHYPDKYALVTGIFEEAVKQMLREIPLPESFGAITPASSATEDEARQHDAALAVWSALFEHLARHARLYQVMLGKRGSSWFTAQVRDSFAEAIRSRAKILAKLGLSVRATDDPNVAPLEFVILCLANWFVGVLSWWIENGMLSSPQQMARWSARTAYAIAGAVTPTTPNEQ</sequence>
<name>A0A4P6JHX5_KTERU</name>
<dbReference type="RefSeq" id="WP_129885247.1">
    <property type="nucleotide sequence ID" value="NZ_CP035758.1"/>
</dbReference>
<reference evidence="4 5" key="1">
    <citation type="submission" date="2019-01" db="EMBL/GenBank/DDBJ databases">
        <title>Ktedonosporobacter rubrisoli SCAWS-G2.</title>
        <authorList>
            <person name="Huang Y."/>
            <person name="Yan B."/>
        </authorList>
    </citation>
    <scope>NUCLEOTIDE SEQUENCE [LARGE SCALE GENOMIC DNA]</scope>
    <source>
        <strain evidence="4 5">SCAWS-G2</strain>
    </source>
</reference>
<gene>
    <name evidence="4" type="ORF">EPA93_01030</name>
</gene>
<dbReference type="KEGG" id="kbs:EPA93_01030"/>
<dbReference type="InterPro" id="IPR009057">
    <property type="entry name" value="Homeodomain-like_sf"/>
</dbReference>
<dbReference type="EMBL" id="CP035758">
    <property type="protein sequence ID" value="QBD74648.1"/>
    <property type="molecule type" value="Genomic_DNA"/>
</dbReference>
<dbReference type="PRINTS" id="PR00455">
    <property type="entry name" value="HTHTETR"/>
</dbReference>
<dbReference type="InterPro" id="IPR050624">
    <property type="entry name" value="HTH-type_Tx_Regulator"/>
</dbReference>
<keyword evidence="1 2" id="KW-0238">DNA-binding</keyword>
<dbReference type="GO" id="GO:0003677">
    <property type="term" value="F:DNA binding"/>
    <property type="evidence" value="ECO:0007669"/>
    <property type="project" value="UniProtKB-UniRule"/>
</dbReference>
<evidence type="ECO:0000256" key="1">
    <source>
        <dbReference type="ARBA" id="ARBA00023125"/>
    </source>
</evidence>
<dbReference type="AlphaFoldDB" id="A0A4P6JHX5"/>
<dbReference type="PROSITE" id="PS50977">
    <property type="entry name" value="HTH_TETR_2"/>
    <property type="match status" value="1"/>
</dbReference>
<evidence type="ECO:0000259" key="3">
    <source>
        <dbReference type="PROSITE" id="PS50977"/>
    </source>
</evidence>
<evidence type="ECO:0000256" key="2">
    <source>
        <dbReference type="PROSITE-ProRule" id="PRU00335"/>
    </source>
</evidence>
<accession>A0A4P6JHX5</accession>
<dbReference type="Pfam" id="PF14278">
    <property type="entry name" value="TetR_C_8"/>
    <property type="match status" value="1"/>
</dbReference>
<dbReference type="PANTHER" id="PTHR43479">
    <property type="entry name" value="ACREF/ENVCD OPERON REPRESSOR-RELATED"/>
    <property type="match status" value="1"/>
</dbReference>
<dbReference type="OrthoDB" id="9810250at2"/>
<dbReference type="Proteomes" id="UP000290365">
    <property type="component" value="Chromosome"/>
</dbReference>
<organism evidence="4 5">
    <name type="scientific">Ktedonosporobacter rubrisoli</name>
    <dbReference type="NCBI Taxonomy" id="2509675"/>
    <lineage>
        <taxon>Bacteria</taxon>
        <taxon>Bacillati</taxon>
        <taxon>Chloroflexota</taxon>
        <taxon>Ktedonobacteria</taxon>
        <taxon>Ktedonobacterales</taxon>
        <taxon>Ktedonosporobacteraceae</taxon>
        <taxon>Ktedonosporobacter</taxon>
    </lineage>
</organism>
<dbReference type="PANTHER" id="PTHR43479:SF7">
    <property type="entry name" value="TETR-FAMILY TRANSCRIPTIONAL REGULATOR"/>
    <property type="match status" value="1"/>
</dbReference>